<evidence type="ECO:0000256" key="1">
    <source>
        <dbReference type="ARBA" id="ARBA00004442"/>
    </source>
</evidence>
<name>A0A9D7SUS6_9BACT</name>
<gene>
    <name evidence="6" type="ORF">IPP15_02730</name>
</gene>
<feature type="domain" description="OmpA-like" evidence="5">
    <location>
        <begin position="549"/>
        <end position="668"/>
    </location>
</feature>
<comment type="subcellular location">
    <subcellularLocation>
        <location evidence="1">Cell outer membrane</location>
    </subcellularLocation>
</comment>
<dbReference type="PANTHER" id="PTHR30329">
    <property type="entry name" value="STATOR ELEMENT OF FLAGELLAR MOTOR COMPLEX"/>
    <property type="match status" value="1"/>
</dbReference>
<dbReference type="AlphaFoldDB" id="A0A9D7SUS6"/>
<dbReference type="Proteomes" id="UP000808337">
    <property type="component" value="Unassembled WGS sequence"/>
</dbReference>
<evidence type="ECO:0000259" key="5">
    <source>
        <dbReference type="PROSITE" id="PS51123"/>
    </source>
</evidence>
<dbReference type="PRINTS" id="PR01021">
    <property type="entry name" value="OMPADOMAIN"/>
</dbReference>
<evidence type="ECO:0000313" key="6">
    <source>
        <dbReference type="EMBL" id="MBK9981334.1"/>
    </source>
</evidence>
<dbReference type="InterPro" id="IPR011990">
    <property type="entry name" value="TPR-like_helical_dom_sf"/>
</dbReference>
<dbReference type="InterPro" id="IPR006664">
    <property type="entry name" value="OMP_bac"/>
</dbReference>
<dbReference type="SUPFAM" id="SSF48452">
    <property type="entry name" value="TPR-like"/>
    <property type="match status" value="1"/>
</dbReference>
<dbReference type="SUPFAM" id="SSF103088">
    <property type="entry name" value="OmpA-like"/>
    <property type="match status" value="1"/>
</dbReference>
<dbReference type="InterPro" id="IPR011659">
    <property type="entry name" value="WD40"/>
</dbReference>
<sequence length="668" mass="75463">MRKYFWITCIPYFLMSACSFTQKVQTGQQAYDVKQYSVATQLFEKEFEASHVPKEKARLAFFTGESYSHLNDYVSAGQWYLKAGKEGYGDESMVQYADALKHQEKYVEAAKVYEDLLKANPGNAGYRSGLTLCKQAMDWIKNANKAYNIEPVPFNSPGNDYSPQPIGQGQILFTSDRGLKQNSDPYLWTGRAYSDIFISTSNSTTPQVSEYDDHINTDDNEGTPAISPDGKMLAFTRCYVSGSYDAWCKLMMSFRRDNAWSEPQPFPFVKEKINYGQPAFAANGATIFFSSDAAEGQGGHDIYFTQPDGKGSWIEPVNLGPVINTIGEEQYPTVYNDTLYYSSDHLPGLGGLDIFKTYLDAKNQWVSPINLGAPINSGNDDFGFVVDTFTKPGNGILMTGYFTSSREGPNRNDEIYSFSLSGETKDTSVAPVLPEKKKEDQFVNYKLFVAIRVMEPEYATVDDPNSRVVGKRPLPNGPIIQSEGLMDQRFVTDELGQIILKLDWDKNYVFTARYRDHLADTYTLNTREVKKDSLNPITTINHIMVLDPVFKNKEIVLENIFYDYDQWTIREDAKPSLNNLSNIMKTNPAIRIQLSSHTDCRGTDEYNLDLSQKRAQAAVDYLKSTGIPSTRLQAQGYGESNPSVICECEKCTEEQHQKNRRTTFKIID</sequence>
<evidence type="ECO:0000256" key="2">
    <source>
        <dbReference type="ARBA" id="ARBA00023136"/>
    </source>
</evidence>
<accession>A0A9D7SUS6</accession>
<dbReference type="PROSITE" id="PS51123">
    <property type="entry name" value="OMPA_2"/>
    <property type="match status" value="1"/>
</dbReference>
<dbReference type="SUPFAM" id="SSF82171">
    <property type="entry name" value="DPP6 N-terminal domain-like"/>
    <property type="match status" value="1"/>
</dbReference>
<dbReference type="GO" id="GO:0009279">
    <property type="term" value="C:cell outer membrane"/>
    <property type="evidence" value="ECO:0007669"/>
    <property type="project" value="UniProtKB-SubCell"/>
</dbReference>
<dbReference type="Gene3D" id="3.30.1330.60">
    <property type="entry name" value="OmpA-like domain"/>
    <property type="match status" value="1"/>
</dbReference>
<dbReference type="InterPro" id="IPR006665">
    <property type="entry name" value="OmpA-like"/>
</dbReference>
<keyword evidence="2 4" id="KW-0472">Membrane</keyword>
<dbReference type="Gene3D" id="1.25.40.10">
    <property type="entry name" value="Tetratricopeptide repeat domain"/>
    <property type="match status" value="1"/>
</dbReference>
<dbReference type="Pfam" id="PF00691">
    <property type="entry name" value="OmpA"/>
    <property type="match status" value="1"/>
</dbReference>
<dbReference type="PANTHER" id="PTHR30329:SF21">
    <property type="entry name" value="LIPOPROTEIN YIAD-RELATED"/>
    <property type="match status" value="1"/>
</dbReference>
<dbReference type="PROSITE" id="PS51257">
    <property type="entry name" value="PROKAR_LIPOPROTEIN"/>
    <property type="match status" value="1"/>
</dbReference>
<dbReference type="InterPro" id="IPR050330">
    <property type="entry name" value="Bact_OuterMem_StrucFunc"/>
</dbReference>
<dbReference type="CDD" id="cd07185">
    <property type="entry name" value="OmpA_C-like"/>
    <property type="match status" value="1"/>
</dbReference>
<dbReference type="InterPro" id="IPR011042">
    <property type="entry name" value="6-blade_b-propeller_TolB-like"/>
</dbReference>
<proteinExistence type="predicted"/>
<reference evidence="6 7" key="1">
    <citation type="submission" date="2020-10" db="EMBL/GenBank/DDBJ databases">
        <title>Connecting structure to function with the recovery of over 1000 high-quality activated sludge metagenome-assembled genomes encoding full-length rRNA genes using long-read sequencing.</title>
        <authorList>
            <person name="Singleton C.M."/>
            <person name="Petriglieri F."/>
            <person name="Kristensen J.M."/>
            <person name="Kirkegaard R.H."/>
            <person name="Michaelsen T.Y."/>
            <person name="Andersen M.H."/>
            <person name="Karst S.M."/>
            <person name="Dueholm M.S."/>
            <person name="Nielsen P.H."/>
            <person name="Albertsen M."/>
        </authorList>
    </citation>
    <scope>NUCLEOTIDE SEQUENCE [LARGE SCALE GENOMIC DNA]</scope>
    <source>
        <strain evidence="6">Ribe_18-Q3-R11-54_MAXAC.273</strain>
    </source>
</reference>
<dbReference type="Gene3D" id="2.120.10.30">
    <property type="entry name" value="TolB, C-terminal domain"/>
    <property type="match status" value="1"/>
</dbReference>
<protein>
    <submittedName>
        <fullName evidence="6">OmpA family protein</fullName>
    </submittedName>
</protein>
<evidence type="ECO:0000256" key="4">
    <source>
        <dbReference type="PROSITE-ProRule" id="PRU00473"/>
    </source>
</evidence>
<keyword evidence="3" id="KW-0998">Cell outer membrane</keyword>
<dbReference type="InterPro" id="IPR036737">
    <property type="entry name" value="OmpA-like_sf"/>
</dbReference>
<evidence type="ECO:0000313" key="7">
    <source>
        <dbReference type="Proteomes" id="UP000808337"/>
    </source>
</evidence>
<dbReference type="EMBL" id="JADKGY010000001">
    <property type="protein sequence ID" value="MBK9981334.1"/>
    <property type="molecule type" value="Genomic_DNA"/>
</dbReference>
<comment type="caution">
    <text evidence="6">The sequence shown here is derived from an EMBL/GenBank/DDBJ whole genome shotgun (WGS) entry which is preliminary data.</text>
</comment>
<evidence type="ECO:0000256" key="3">
    <source>
        <dbReference type="ARBA" id="ARBA00023237"/>
    </source>
</evidence>
<organism evidence="6 7">
    <name type="scientific">Candidatus Opimibacter skivensis</name>
    <dbReference type="NCBI Taxonomy" id="2982028"/>
    <lineage>
        <taxon>Bacteria</taxon>
        <taxon>Pseudomonadati</taxon>
        <taxon>Bacteroidota</taxon>
        <taxon>Saprospiria</taxon>
        <taxon>Saprospirales</taxon>
        <taxon>Saprospiraceae</taxon>
        <taxon>Candidatus Opimibacter</taxon>
    </lineage>
</organism>
<dbReference type="Pfam" id="PF07676">
    <property type="entry name" value="PD40"/>
    <property type="match status" value="2"/>
</dbReference>